<sequence>MRTGCLIICEDGSQERCNGCIIATHAPDALRMIGEQASYEEKIILGAFNYAYSDMFLHRDTNLMPQNKTAWSVCNFRGTLDNEVCLTYWLNAIQNIGDKGQPYLVTINPPRTPESTMLKWSTGRPVPTVAASKASLELHTIQGKRNVVFCGAYQGYGLHEDGVKAGIVAANVLLNKSYEILNNPKQMVPSMMEAGARSFAVNFLQDFIAIGTLM</sequence>
<reference evidence="2" key="1">
    <citation type="journal article" date="2022" name="Mol. Ecol. Resour.">
        <title>The genomes of chicory, endive, great burdock and yacon provide insights into Asteraceae palaeo-polyploidization history and plant inulin production.</title>
        <authorList>
            <person name="Fan W."/>
            <person name="Wang S."/>
            <person name="Wang H."/>
            <person name="Wang A."/>
            <person name="Jiang F."/>
            <person name="Liu H."/>
            <person name="Zhao H."/>
            <person name="Xu D."/>
            <person name="Zhang Y."/>
        </authorList>
    </citation>
    <scope>NUCLEOTIDE SEQUENCE [LARGE SCALE GENOMIC DNA]</scope>
    <source>
        <strain evidence="2">cv. Yunnan</strain>
    </source>
</reference>
<organism evidence="1 2">
    <name type="scientific">Smallanthus sonchifolius</name>
    <dbReference type="NCBI Taxonomy" id="185202"/>
    <lineage>
        <taxon>Eukaryota</taxon>
        <taxon>Viridiplantae</taxon>
        <taxon>Streptophyta</taxon>
        <taxon>Embryophyta</taxon>
        <taxon>Tracheophyta</taxon>
        <taxon>Spermatophyta</taxon>
        <taxon>Magnoliopsida</taxon>
        <taxon>eudicotyledons</taxon>
        <taxon>Gunneridae</taxon>
        <taxon>Pentapetalae</taxon>
        <taxon>asterids</taxon>
        <taxon>campanulids</taxon>
        <taxon>Asterales</taxon>
        <taxon>Asteraceae</taxon>
        <taxon>Asteroideae</taxon>
        <taxon>Heliantheae alliance</taxon>
        <taxon>Millerieae</taxon>
        <taxon>Smallanthus</taxon>
    </lineage>
</organism>
<dbReference type="Proteomes" id="UP001056120">
    <property type="component" value="Linkage Group LG26"/>
</dbReference>
<protein>
    <submittedName>
        <fullName evidence="1">Uncharacterized protein</fullName>
    </submittedName>
</protein>
<gene>
    <name evidence="1" type="ORF">L1987_79372</name>
</gene>
<name>A0ACB8ZFG6_9ASTR</name>
<accession>A0ACB8ZFG6</accession>
<evidence type="ECO:0000313" key="2">
    <source>
        <dbReference type="Proteomes" id="UP001056120"/>
    </source>
</evidence>
<comment type="caution">
    <text evidence="1">The sequence shown here is derived from an EMBL/GenBank/DDBJ whole genome shotgun (WGS) entry which is preliminary data.</text>
</comment>
<keyword evidence="2" id="KW-1185">Reference proteome</keyword>
<evidence type="ECO:0000313" key="1">
    <source>
        <dbReference type="EMBL" id="KAI3696358.1"/>
    </source>
</evidence>
<proteinExistence type="predicted"/>
<reference evidence="1 2" key="2">
    <citation type="journal article" date="2022" name="Mol. Ecol. Resour.">
        <title>The genomes of chicory, endive, great burdock and yacon provide insights into Asteraceae paleo-polyploidization history and plant inulin production.</title>
        <authorList>
            <person name="Fan W."/>
            <person name="Wang S."/>
            <person name="Wang H."/>
            <person name="Wang A."/>
            <person name="Jiang F."/>
            <person name="Liu H."/>
            <person name="Zhao H."/>
            <person name="Xu D."/>
            <person name="Zhang Y."/>
        </authorList>
    </citation>
    <scope>NUCLEOTIDE SEQUENCE [LARGE SCALE GENOMIC DNA]</scope>
    <source>
        <strain evidence="2">cv. Yunnan</strain>
        <tissue evidence="1">Leaves</tissue>
    </source>
</reference>
<dbReference type="EMBL" id="CM042043">
    <property type="protein sequence ID" value="KAI3696358.1"/>
    <property type="molecule type" value="Genomic_DNA"/>
</dbReference>